<evidence type="ECO:0000313" key="2">
    <source>
        <dbReference type="EMBL" id="RIA94746.1"/>
    </source>
</evidence>
<evidence type="ECO:0000313" key="3">
    <source>
        <dbReference type="Proteomes" id="UP000265703"/>
    </source>
</evidence>
<dbReference type="AlphaFoldDB" id="A0A397TCR2"/>
<gene>
    <name evidence="2" type="ORF">C1645_734612</name>
</gene>
<dbReference type="EMBL" id="QKYT01000075">
    <property type="protein sequence ID" value="RIA94746.1"/>
    <property type="molecule type" value="Genomic_DNA"/>
</dbReference>
<dbReference type="OrthoDB" id="2320469at2759"/>
<keyword evidence="3" id="KW-1185">Reference proteome</keyword>
<keyword evidence="1" id="KW-1133">Transmembrane helix</keyword>
<feature type="transmembrane region" description="Helical" evidence="1">
    <location>
        <begin position="63"/>
        <end position="79"/>
    </location>
</feature>
<comment type="caution">
    <text evidence="2">The sequence shown here is derived from an EMBL/GenBank/DDBJ whole genome shotgun (WGS) entry which is preliminary data.</text>
</comment>
<name>A0A397TCR2_9GLOM</name>
<keyword evidence="1" id="KW-0472">Membrane</keyword>
<dbReference type="Proteomes" id="UP000265703">
    <property type="component" value="Unassembled WGS sequence"/>
</dbReference>
<organism evidence="2 3">
    <name type="scientific">Glomus cerebriforme</name>
    <dbReference type="NCBI Taxonomy" id="658196"/>
    <lineage>
        <taxon>Eukaryota</taxon>
        <taxon>Fungi</taxon>
        <taxon>Fungi incertae sedis</taxon>
        <taxon>Mucoromycota</taxon>
        <taxon>Glomeromycotina</taxon>
        <taxon>Glomeromycetes</taxon>
        <taxon>Glomerales</taxon>
        <taxon>Glomeraceae</taxon>
        <taxon>Glomus</taxon>
    </lineage>
</organism>
<proteinExistence type="predicted"/>
<protein>
    <submittedName>
        <fullName evidence="2">Uncharacterized protein</fullName>
    </submittedName>
</protein>
<keyword evidence="1" id="KW-0812">Transmembrane</keyword>
<sequence length="146" mass="17215">MNEQKLNLFNMPAFVIFGFPKNGSKFDIKKYVPRIANFESTIFKKYAPKIANSESTVLESKKLQLTILVVLGILVYRFISSRYIRKDQKTVKDKMRQKDFDDSDFTQRLKPSKYDPTIDYDERILQLIIESEEGKFAEDIKRVMEL</sequence>
<evidence type="ECO:0000256" key="1">
    <source>
        <dbReference type="SAM" id="Phobius"/>
    </source>
</evidence>
<reference evidence="2 3" key="1">
    <citation type="submission" date="2018-06" db="EMBL/GenBank/DDBJ databases">
        <title>Comparative genomics reveals the genomic features of Rhizophagus irregularis, R. cerebriforme, R. diaphanum and Gigaspora rosea, and their symbiotic lifestyle signature.</title>
        <authorList>
            <person name="Morin E."/>
            <person name="San Clemente H."/>
            <person name="Chen E.C.H."/>
            <person name="De La Providencia I."/>
            <person name="Hainaut M."/>
            <person name="Kuo A."/>
            <person name="Kohler A."/>
            <person name="Murat C."/>
            <person name="Tang N."/>
            <person name="Roy S."/>
            <person name="Loubradou J."/>
            <person name="Henrissat B."/>
            <person name="Grigoriev I.V."/>
            <person name="Corradi N."/>
            <person name="Roux C."/>
            <person name="Martin F.M."/>
        </authorList>
    </citation>
    <scope>NUCLEOTIDE SEQUENCE [LARGE SCALE GENOMIC DNA]</scope>
    <source>
        <strain evidence="2 3">DAOM 227022</strain>
    </source>
</reference>
<accession>A0A397TCR2</accession>